<gene>
    <name evidence="1" type="ORF">ACFOKF_05830</name>
</gene>
<comment type="caution">
    <text evidence="1">The sequence shown here is derived from an EMBL/GenBank/DDBJ whole genome shotgun (WGS) entry which is preliminary data.</text>
</comment>
<proteinExistence type="predicted"/>
<dbReference type="Proteomes" id="UP001595681">
    <property type="component" value="Unassembled WGS sequence"/>
</dbReference>
<name>A0ABV7ND55_9SPHN</name>
<keyword evidence="2" id="KW-1185">Reference proteome</keyword>
<dbReference type="EMBL" id="JBHRVU010000004">
    <property type="protein sequence ID" value="MFC3440722.1"/>
    <property type="molecule type" value="Genomic_DNA"/>
</dbReference>
<accession>A0ABV7ND55</accession>
<protein>
    <submittedName>
        <fullName evidence="1">LysR family transcriptional regulator</fullName>
    </submittedName>
</protein>
<evidence type="ECO:0000313" key="2">
    <source>
        <dbReference type="Proteomes" id="UP001595681"/>
    </source>
</evidence>
<evidence type="ECO:0000313" key="1">
    <source>
        <dbReference type="EMBL" id="MFC3440722.1"/>
    </source>
</evidence>
<organism evidence="1 2">
    <name type="scientific">Sphingobium rhizovicinum</name>
    <dbReference type="NCBI Taxonomy" id="432308"/>
    <lineage>
        <taxon>Bacteria</taxon>
        <taxon>Pseudomonadati</taxon>
        <taxon>Pseudomonadota</taxon>
        <taxon>Alphaproteobacteria</taxon>
        <taxon>Sphingomonadales</taxon>
        <taxon>Sphingomonadaceae</taxon>
        <taxon>Sphingobium</taxon>
    </lineage>
</organism>
<dbReference type="RefSeq" id="WP_380793934.1">
    <property type="nucleotide sequence ID" value="NZ_JBHRVU010000004.1"/>
</dbReference>
<reference evidence="2" key="1">
    <citation type="journal article" date="2019" name="Int. J. Syst. Evol. Microbiol.">
        <title>The Global Catalogue of Microorganisms (GCM) 10K type strain sequencing project: providing services to taxonomists for standard genome sequencing and annotation.</title>
        <authorList>
            <consortium name="The Broad Institute Genomics Platform"/>
            <consortium name="The Broad Institute Genome Sequencing Center for Infectious Disease"/>
            <person name="Wu L."/>
            <person name="Ma J."/>
        </authorList>
    </citation>
    <scope>NUCLEOTIDE SEQUENCE [LARGE SCALE GENOMIC DNA]</scope>
    <source>
        <strain evidence="2">CCM 7491</strain>
    </source>
</reference>
<sequence>MEQHPLPNPPHPANRHARWTPARQRLFLAALLEYGSVGRAAQAAGMSRSSAYRLRERLPGTSFDRAWTRAMALHAAQLADPFAPPALRQPNPRHPQ</sequence>